<reference evidence="1" key="1">
    <citation type="submission" date="2021-06" db="EMBL/GenBank/DDBJ databases">
        <authorList>
            <person name="Kallberg Y."/>
            <person name="Tangrot J."/>
            <person name="Rosling A."/>
        </authorList>
    </citation>
    <scope>NUCLEOTIDE SEQUENCE</scope>
    <source>
        <strain evidence="1">UK204</strain>
    </source>
</reference>
<evidence type="ECO:0000313" key="1">
    <source>
        <dbReference type="EMBL" id="CAG8685290.1"/>
    </source>
</evidence>
<organism evidence="1 2">
    <name type="scientific">Funneliformis caledonium</name>
    <dbReference type="NCBI Taxonomy" id="1117310"/>
    <lineage>
        <taxon>Eukaryota</taxon>
        <taxon>Fungi</taxon>
        <taxon>Fungi incertae sedis</taxon>
        <taxon>Mucoromycota</taxon>
        <taxon>Glomeromycotina</taxon>
        <taxon>Glomeromycetes</taxon>
        <taxon>Glomerales</taxon>
        <taxon>Glomeraceae</taxon>
        <taxon>Funneliformis</taxon>
    </lineage>
</organism>
<name>A0A9N9EME2_9GLOM</name>
<keyword evidence="2" id="KW-1185">Reference proteome</keyword>
<comment type="caution">
    <text evidence="1">The sequence shown here is derived from an EMBL/GenBank/DDBJ whole genome shotgun (WGS) entry which is preliminary data.</text>
</comment>
<dbReference type="AlphaFoldDB" id="A0A9N9EME2"/>
<dbReference type="EMBL" id="CAJVPQ010006485">
    <property type="protein sequence ID" value="CAG8685290.1"/>
    <property type="molecule type" value="Genomic_DNA"/>
</dbReference>
<accession>A0A9N9EME2</accession>
<proteinExistence type="predicted"/>
<gene>
    <name evidence="1" type="ORF">FCALED_LOCUS12717</name>
</gene>
<sequence length="53" mass="6130">MNNANISSFRRNIQFDIGVGRSELVNLLKQEIEEESQIGEESKEDFLKTDIDE</sequence>
<evidence type="ECO:0000313" key="2">
    <source>
        <dbReference type="Proteomes" id="UP000789570"/>
    </source>
</evidence>
<protein>
    <submittedName>
        <fullName evidence="1">17367_t:CDS:1</fullName>
    </submittedName>
</protein>
<dbReference type="Proteomes" id="UP000789570">
    <property type="component" value="Unassembled WGS sequence"/>
</dbReference>